<evidence type="ECO:0000256" key="2">
    <source>
        <dbReference type="SAM" id="Phobius"/>
    </source>
</evidence>
<proteinExistence type="predicted"/>
<sequence>MSRRHHAATSRGGKTLDWIRFVVGTLLVAGGPILISYGLTLKSDGEVVEDGGDAIWLGAFLCLVGVGLLSWNQIRSSRADTERSSTQSEFNDSLNAVLQVVSQYIASPRNTRAKQDFFDNVVRTAVPLFLMRGSRVCVYELEGSESKDGDTQYLTRRSFSGRGDTPRAEFNSDSPHGKRLIDVASGTQYLCVPYPVRKEKDQVDRPNGTTWHAFFAVPIIVDNKPRGVLSIDTREKRRRFTEDEIAVAHTVAFLIGIGLAKTVGAAKDTKPELDELRREAARRGISFGTPSPGSIVGMTITGEEVK</sequence>
<evidence type="ECO:0000313" key="5">
    <source>
        <dbReference type="Proteomes" id="UP001646141"/>
    </source>
</evidence>
<accession>A0ABS1SLZ6</accession>
<reference evidence="4 5" key="1">
    <citation type="submission" date="2018-09" db="EMBL/GenBank/DDBJ databases">
        <title>Comparative genomics of Leucobacter spp.</title>
        <authorList>
            <person name="Reis A.C."/>
            <person name="Kolvenbach B.A."/>
            <person name="Corvini P.F.X."/>
            <person name="Nunes O.C."/>
        </authorList>
    </citation>
    <scope>NUCLEOTIDE SEQUENCE [LARGE SCALE GENOMIC DNA]</scope>
    <source>
        <strain evidence="4 5">L-1</strain>
    </source>
</reference>
<feature type="transmembrane region" description="Helical" evidence="2">
    <location>
        <begin position="21"/>
        <end position="39"/>
    </location>
</feature>
<dbReference type="Proteomes" id="UP001646141">
    <property type="component" value="Unassembled WGS sequence"/>
</dbReference>
<feature type="transmembrane region" description="Helical" evidence="2">
    <location>
        <begin position="54"/>
        <end position="74"/>
    </location>
</feature>
<protein>
    <submittedName>
        <fullName evidence="4">GAF domain-containing protein</fullName>
    </submittedName>
</protein>
<evidence type="ECO:0000313" key="4">
    <source>
        <dbReference type="EMBL" id="MBL3688960.1"/>
    </source>
</evidence>
<dbReference type="InterPro" id="IPR003018">
    <property type="entry name" value="GAF"/>
</dbReference>
<keyword evidence="5" id="KW-1185">Reference proteome</keyword>
<keyword evidence="2" id="KW-1133">Transmembrane helix</keyword>
<dbReference type="SUPFAM" id="SSF55781">
    <property type="entry name" value="GAF domain-like"/>
    <property type="match status" value="1"/>
</dbReference>
<keyword evidence="2" id="KW-0812">Transmembrane</keyword>
<comment type="caution">
    <text evidence="4">The sequence shown here is derived from an EMBL/GenBank/DDBJ whole genome shotgun (WGS) entry which is preliminary data.</text>
</comment>
<organism evidence="4 5">
    <name type="scientific">Leucobacter chromiireducens subsp. chromiireducens</name>
    <dbReference type="NCBI Taxonomy" id="660067"/>
    <lineage>
        <taxon>Bacteria</taxon>
        <taxon>Bacillati</taxon>
        <taxon>Actinomycetota</taxon>
        <taxon>Actinomycetes</taxon>
        <taxon>Micrococcales</taxon>
        <taxon>Microbacteriaceae</taxon>
        <taxon>Leucobacter</taxon>
    </lineage>
</organism>
<dbReference type="InterPro" id="IPR029016">
    <property type="entry name" value="GAF-like_dom_sf"/>
</dbReference>
<dbReference type="EMBL" id="QYAD01000001">
    <property type="protein sequence ID" value="MBL3688960.1"/>
    <property type="molecule type" value="Genomic_DNA"/>
</dbReference>
<name>A0ABS1SLZ6_9MICO</name>
<feature type="domain" description="GAF" evidence="3">
    <location>
        <begin position="115"/>
        <end position="259"/>
    </location>
</feature>
<evidence type="ECO:0000259" key="3">
    <source>
        <dbReference type="Pfam" id="PF13185"/>
    </source>
</evidence>
<keyword evidence="2" id="KW-0472">Membrane</keyword>
<dbReference type="Gene3D" id="3.30.450.40">
    <property type="match status" value="1"/>
</dbReference>
<evidence type="ECO:0000256" key="1">
    <source>
        <dbReference type="SAM" id="MobiDB-lite"/>
    </source>
</evidence>
<dbReference type="Pfam" id="PF13185">
    <property type="entry name" value="GAF_2"/>
    <property type="match status" value="1"/>
</dbReference>
<gene>
    <name evidence="4" type="ORF">D3226_03180</name>
</gene>
<feature type="region of interest" description="Disordered" evidence="1">
    <location>
        <begin position="156"/>
        <end position="177"/>
    </location>
</feature>